<dbReference type="OrthoDB" id="1055148at2759"/>
<dbReference type="PANTHER" id="PTHR24286">
    <property type="entry name" value="CYTOCHROME P450 26"/>
    <property type="match status" value="1"/>
</dbReference>
<organism evidence="9 10">
    <name type="scientific">Tothia fuscella</name>
    <dbReference type="NCBI Taxonomy" id="1048955"/>
    <lineage>
        <taxon>Eukaryota</taxon>
        <taxon>Fungi</taxon>
        <taxon>Dikarya</taxon>
        <taxon>Ascomycota</taxon>
        <taxon>Pezizomycotina</taxon>
        <taxon>Dothideomycetes</taxon>
        <taxon>Pleosporomycetidae</taxon>
        <taxon>Venturiales</taxon>
        <taxon>Cylindrosympodiaceae</taxon>
        <taxon>Tothia</taxon>
    </lineage>
</organism>
<dbReference type="GO" id="GO:0004497">
    <property type="term" value="F:monooxygenase activity"/>
    <property type="evidence" value="ECO:0007669"/>
    <property type="project" value="UniProtKB-KW"/>
</dbReference>
<dbReference type="InterPro" id="IPR036396">
    <property type="entry name" value="Cyt_P450_sf"/>
</dbReference>
<keyword evidence="6 8" id="KW-0408">Iron</keyword>
<feature type="binding site" description="axial binding residue" evidence="8">
    <location>
        <position position="466"/>
    </location>
    <ligand>
        <name>heme</name>
        <dbReference type="ChEBI" id="CHEBI:30413"/>
    </ligand>
    <ligandPart>
        <name>Fe</name>
        <dbReference type="ChEBI" id="CHEBI:18248"/>
    </ligandPart>
</feature>
<evidence type="ECO:0000256" key="8">
    <source>
        <dbReference type="PIRSR" id="PIRSR602403-1"/>
    </source>
</evidence>
<evidence type="ECO:0000256" key="6">
    <source>
        <dbReference type="ARBA" id="ARBA00023004"/>
    </source>
</evidence>
<evidence type="ECO:0000256" key="2">
    <source>
        <dbReference type="ARBA" id="ARBA00010617"/>
    </source>
</evidence>
<dbReference type="EMBL" id="MU007048">
    <property type="protein sequence ID" value="KAF2429261.1"/>
    <property type="molecule type" value="Genomic_DNA"/>
</dbReference>
<dbReference type="GO" id="GO:0016705">
    <property type="term" value="F:oxidoreductase activity, acting on paired donors, with incorporation or reduction of molecular oxygen"/>
    <property type="evidence" value="ECO:0007669"/>
    <property type="project" value="InterPro"/>
</dbReference>
<evidence type="ECO:0000256" key="3">
    <source>
        <dbReference type="ARBA" id="ARBA00022617"/>
    </source>
</evidence>
<dbReference type="PANTHER" id="PTHR24286:SF24">
    <property type="entry name" value="LANOSTEROL 14-ALPHA DEMETHYLASE"/>
    <property type="match status" value="1"/>
</dbReference>
<dbReference type="InterPro" id="IPR002403">
    <property type="entry name" value="Cyt_P450_E_grp-IV"/>
</dbReference>
<evidence type="ECO:0000256" key="4">
    <source>
        <dbReference type="ARBA" id="ARBA00022723"/>
    </source>
</evidence>
<dbReference type="Pfam" id="PF00067">
    <property type="entry name" value="p450"/>
    <property type="match status" value="1"/>
</dbReference>
<keyword evidence="10" id="KW-1185">Reference proteome</keyword>
<evidence type="ECO:0000313" key="10">
    <source>
        <dbReference type="Proteomes" id="UP000800235"/>
    </source>
</evidence>
<keyword evidence="5" id="KW-0560">Oxidoreductase</keyword>
<proteinExistence type="inferred from homology"/>
<dbReference type="GO" id="GO:0020037">
    <property type="term" value="F:heme binding"/>
    <property type="evidence" value="ECO:0007669"/>
    <property type="project" value="InterPro"/>
</dbReference>
<keyword evidence="4 8" id="KW-0479">Metal-binding</keyword>
<dbReference type="Proteomes" id="UP000800235">
    <property type="component" value="Unassembled WGS sequence"/>
</dbReference>
<comment type="caution">
    <text evidence="9">The sequence shown here is derived from an EMBL/GenBank/DDBJ whole genome shotgun (WGS) entry which is preliminary data.</text>
</comment>
<name>A0A9P4TXH6_9PEZI</name>
<dbReference type="CDD" id="cd00302">
    <property type="entry name" value="cytochrome_P450"/>
    <property type="match status" value="1"/>
</dbReference>
<evidence type="ECO:0000256" key="7">
    <source>
        <dbReference type="ARBA" id="ARBA00023033"/>
    </source>
</evidence>
<dbReference type="Gene3D" id="1.10.630.10">
    <property type="entry name" value="Cytochrome P450"/>
    <property type="match status" value="1"/>
</dbReference>
<dbReference type="InterPro" id="IPR001128">
    <property type="entry name" value="Cyt_P450"/>
</dbReference>
<protein>
    <submittedName>
        <fullName evidence="9">Cytochrome P450</fullName>
    </submittedName>
</protein>
<keyword evidence="3 8" id="KW-0349">Heme</keyword>
<dbReference type="PRINTS" id="PR00465">
    <property type="entry name" value="EP450IV"/>
</dbReference>
<gene>
    <name evidence="9" type="ORF">EJ08DRAFT_297422</name>
</gene>
<keyword evidence="7" id="KW-0503">Monooxygenase</keyword>
<evidence type="ECO:0000313" key="9">
    <source>
        <dbReference type="EMBL" id="KAF2429261.1"/>
    </source>
</evidence>
<evidence type="ECO:0000256" key="5">
    <source>
        <dbReference type="ARBA" id="ARBA00023002"/>
    </source>
</evidence>
<dbReference type="AlphaFoldDB" id="A0A9P4TXH6"/>
<comment type="cofactor">
    <cofactor evidence="1 8">
        <name>heme</name>
        <dbReference type="ChEBI" id="CHEBI:30413"/>
    </cofactor>
</comment>
<reference evidence="9" key="1">
    <citation type="journal article" date="2020" name="Stud. Mycol.">
        <title>101 Dothideomycetes genomes: a test case for predicting lifestyles and emergence of pathogens.</title>
        <authorList>
            <person name="Haridas S."/>
            <person name="Albert R."/>
            <person name="Binder M."/>
            <person name="Bloem J."/>
            <person name="Labutti K."/>
            <person name="Salamov A."/>
            <person name="Andreopoulos B."/>
            <person name="Baker S."/>
            <person name="Barry K."/>
            <person name="Bills G."/>
            <person name="Bluhm B."/>
            <person name="Cannon C."/>
            <person name="Castanera R."/>
            <person name="Culley D."/>
            <person name="Daum C."/>
            <person name="Ezra D."/>
            <person name="Gonzalez J."/>
            <person name="Henrissat B."/>
            <person name="Kuo A."/>
            <person name="Liang C."/>
            <person name="Lipzen A."/>
            <person name="Lutzoni F."/>
            <person name="Magnuson J."/>
            <person name="Mondo S."/>
            <person name="Nolan M."/>
            <person name="Ohm R."/>
            <person name="Pangilinan J."/>
            <person name="Park H.-J."/>
            <person name="Ramirez L."/>
            <person name="Alfaro M."/>
            <person name="Sun H."/>
            <person name="Tritt A."/>
            <person name="Yoshinaga Y."/>
            <person name="Zwiers L.-H."/>
            <person name="Turgeon B."/>
            <person name="Goodwin S."/>
            <person name="Spatafora J."/>
            <person name="Crous P."/>
            <person name="Grigoriev I."/>
        </authorList>
    </citation>
    <scope>NUCLEOTIDE SEQUENCE</scope>
    <source>
        <strain evidence="9">CBS 130266</strain>
    </source>
</reference>
<dbReference type="SUPFAM" id="SSF48264">
    <property type="entry name" value="Cytochrome P450"/>
    <property type="match status" value="1"/>
</dbReference>
<dbReference type="GO" id="GO:0016125">
    <property type="term" value="P:sterol metabolic process"/>
    <property type="evidence" value="ECO:0007669"/>
    <property type="project" value="TreeGrafter"/>
</dbReference>
<dbReference type="GO" id="GO:0005506">
    <property type="term" value="F:iron ion binding"/>
    <property type="evidence" value="ECO:0007669"/>
    <property type="project" value="InterPro"/>
</dbReference>
<evidence type="ECO:0000256" key="1">
    <source>
        <dbReference type="ARBA" id="ARBA00001971"/>
    </source>
</evidence>
<comment type="similarity">
    <text evidence="2">Belongs to the cytochrome P450 family.</text>
</comment>
<accession>A0A9P4TXH6</accession>
<sequence>MDFVSNATTNNFLPSGKDLNLIDFRSPLSLWLPGLMAISFLAFLSYSPKVPKGVPEFTTEKYPFIGSYRFFTHKWSFWKSAVAKSKTGNFSFWLGKNHVVGVSGEAARKVYLEHHDMDHIKGVVLIGHGPDYINGTSTPQHNIWKPTLGNGKSYAQRRLLELQKTSQLAKRLPTLTKDCRETFAAMAKSPFNGIVNPAHACFALVCTQATRVVGSDELVDDPATKAKLLHYLLILQITSSCHLLSFPWLSYFSVAYWKRQYGRNGLKSLVTPIVNERMKYNAERKDDALQHFIDNGDSPDYIITFLISMIFISQANGCVLAGAMLYSIAHHPEWQNKIYNEIKASASAQCKDKSAPLLEQLDSLDVQGWENMSQSIDQCYRECIRMWVAFPMGRVNEGSEDIVIPGTNQIIPAGGLASYNTIDVHYSEKLYPQPLKWDPARFGEGREEMKQEAHGFMGWGAGRHPCNGIRWAKIQQNMILAYALGMYEWSGCFKNGEPNPEFIPPTTALNELAPALPQNLFCKAVPRVEK</sequence>